<dbReference type="AlphaFoldDB" id="A0AAW1U4L5"/>
<protein>
    <submittedName>
        <fullName evidence="1">Uncharacterized protein</fullName>
    </submittedName>
</protein>
<accession>A0AAW1U4L5</accession>
<comment type="caution">
    <text evidence="1">The sequence shown here is derived from an EMBL/GenBank/DDBJ whole genome shotgun (WGS) entry which is preliminary data.</text>
</comment>
<sequence>MSANEYDWIDLVILGGILVNEKVLENMKHLKNPSRLIYHLNSKLRVKTLKLETLAVNDEASNAFVCTGLCCRVFESPDRKFQYYKDTERGYCSCVLLEISDGKISPMKNDVSSIF</sequence>
<dbReference type="EMBL" id="JARQZJ010000034">
    <property type="protein sequence ID" value="KAK9875923.1"/>
    <property type="molecule type" value="Genomic_DNA"/>
</dbReference>
<evidence type="ECO:0000313" key="2">
    <source>
        <dbReference type="Proteomes" id="UP001431783"/>
    </source>
</evidence>
<evidence type="ECO:0000313" key="1">
    <source>
        <dbReference type="EMBL" id="KAK9875923.1"/>
    </source>
</evidence>
<organism evidence="1 2">
    <name type="scientific">Henosepilachna vigintioctopunctata</name>
    <dbReference type="NCBI Taxonomy" id="420089"/>
    <lineage>
        <taxon>Eukaryota</taxon>
        <taxon>Metazoa</taxon>
        <taxon>Ecdysozoa</taxon>
        <taxon>Arthropoda</taxon>
        <taxon>Hexapoda</taxon>
        <taxon>Insecta</taxon>
        <taxon>Pterygota</taxon>
        <taxon>Neoptera</taxon>
        <taxon>Endopterygota</taxon>
        <taxon>Coleoptera</taxon>
        <taxon>Polyphaga</taxon>
        <taxon>Cucujiformia</taxon>
        <taxon>Coccinelloidea</taxon>
        <taxon>Coccinellidae</taxon>
        <taxon>Epilachninae</taxon>
        <taxon>Epilachnini</taxon>
        <taxon>Henosepilachna</taxon>
    </lineage>
</organism>
<keyword evidence="2" id="KW-1185">Reference proteome</keyword>
<proteinExistence type="predicted"/>
<name>A0AAW1U4L5_9CUCU</name>
<dbReference type="Proteomes" id="UP001431783">
    <property type="component" value="Unassembled WGS sequence"/>
</dbReference>
<reference evidence="1 2" key="1">
    <citation type="submission" date="2023-03" db="EMBL/GenBank/DDBJ databases">
        <title>Genome insight into feeding habits of ladybird beetles.</title>
        <authorList>
            <person name="Li H.-S."/>
            <person name="Huang Y.-H."/>
            <person name="Pang H."/>
        </authorList>
    </citation>
    <scope>NUCLEOTIDE SEQUENCE [LARGE SCALE GENOMIC DNA]</scope>
    <source>
        <strain evidence="1">SYSU_2023b</strain>
        <tissue evidence="1">Whole body</tissue>
    </source>
</reference>
<gene>
    <name evidence="1" type="ORF">WA026_009707</name>
</gene>